<sequence>MDHITYFKLSAL</sequence>
<evidence type="ECO:0000313" key="1">
    <source>
        <dbReference type="EMBL" id="JAH49314.1"/>
    </source>
</evidence>
<reference evidence="1" key="2">
    <citation type="journal article" date="2015" name="Fish Shellfish Immunol.">
        <title>Early steps in the European eel (Anguilla anguilla)-Vibrio vulnificus interaction in the gills: Role of the RtxA13 toxin.</title>
        <authorList>
            <person name="Callol A."/>
            <person name="Pajuelo D."/>
            <person name="Ebbesson L."/>
            <person name="Teles M."/>
            <person name="MacKenzie S."/>
            <person name="Amaro C."/>
        </authorList>
    </citation>
    <scope>NUCLEOTIDE SEQUENCE</scope>
</reference>
<reference evidence="1" key="1">
    <citation type="submission" date="2014-11" db="EMBL/GenBank/DDBJ databases">
        <authorList>
            <person name="Amaro Gonzalez C."/>
        </authorList>
    </citation>
    <scope>NUCLEOTIDE SEQUENCE</scope>
</reference>
<organism evidence="1">
    <name type="scientific">Anguilla anguilla</name>
    <name type="common">European freshwater eel</name>
    <name type="synonym">Muraena anguilla</name>
    <dbReference type="NCBI Taxonomy" id="7936"/>
    <lineage>
        <taxon>Eukaryota</taxon>
        <taxon>Metazoa</taxon>
        <taxon>Chordata</taxon>
        <taxon>Craniata</taxon>
        <taxon>Vertebrata</taxon>
        <taxon>Euteleostomi</taxon>
        <taxon>Actinopterygii</taxon>
        <taxon>Neopterygii</taxon>
        <taxon>Teleostei</taxon>
        <taxon>Anguilliformes</taxon>
        <taxon>Anguillidae</taxon>
        <taxon>Anguilla</taxon>
    </lineage>
</organism>
<protein>
    <submittedName>
        <fullName evidence="1">Uncharacterized protein</fullName>
    </submittedName>
</protein>
<dbReference type="EMBL" id="GBXM01059263">
    <property type="protein sequence ID" value="JAH49314.1"/>
    <property type="molecule type" value="Transcribed_RNA"/>
</dbReference>
<name>A0A0E9T6M6_ANGAN</name>
<proteinExistence type="predicted"/>
<accession>A0A0E9T6M6</accession>